<proteinExistence type="predicted"/>
<dbReference type="Proteomes" id="UP000053268">
    <property type="component" value="Unassembled WGS sequence"/>
</dbReference>
<accession>A0A194Q649</accession>
<feature type="compositionally biased region" description="Polar residues" evidence="1">
    <location>
        <begin position="59"/>
        <end position="69"/>
    </location>
</feature>
<keyword evidence="3" id="KW-1185">Reference proteome</keyword>
<evidence type="ECO:0000256" key="1">
    <source>
        <dbReference type="SAM" id="MobiDB-lite"/>
    </source>
</evidence>
<dbReference type="AlphaFoldDB" id="A0A194Q649"/>
<feature type="region of interest" description="Disordered" evidence="1">
    <location>
        <begin position="45"/>
        <end position="69"/>
    </location>
</feature>
<organism evidence="2 3">
    <name type="scientific">Papilio xuthus</name>
    <name type="common">Asian swallowtail butterfly</name>
    <dbReference type="NCBI Taxonomy" id="66420"/>
    <lineage>
        <taxon>Eukaryota</taxon>
        <taxon>Metazoa</taxon>
        <taxon>Ecdysozoa</taxon>
        <taxon>Arthropoda</taxon>
        <taxon>Hexapoda</taxon>
        <taxon>Insecta</taxon>
        <taxon>Pterygota</taxon>
        <taxon>Neoptera</taxon>
        <taxon>Endopterygota</taxon>
        <taxon>Lepidoptera</taxon>
        <taxon>Glossata</taxon>
        <taxon>Ditrysia</taxon>
        <taxon>Papilionoidea</taxon>
        <taxon>Papilionidae</taxon>
        <taxon>Papilioninae</taxon>
        <taxon>Papilio</taxon>
    </lineage>
</organism>
<dbReference type="STRING" id="66420.A0A194Q649"/>
<reference evidence="2 3" key="1">
    <citation type="journal article" date="2015" name="Nat. Commun.">
        <title>Outbred genome sequencing and CRISPR/Cas9 gene editing in butterflies.</title>
        <authorList>
            <person name="Li X."/>
            <person name="Fan D."/>
            <person name="Zhang W."/>
            <person name="Liu G."/>
            <person name="Zhang L."/>
            <person name="Zhao L."/>
            <person name="Fang X."/>
            <person name="Chen L."/>
            <person name="Dong Y."/>
            <person name="Chen Y."/>
            <person name="Ding Y."/>
            <person name="Zhao R."/>
            <person name="Feng M."/>
            <person name="Zhu Y."/>
            <person name="Feng Y."/>
            <person name="Jiang X."/>
            <person name="Zhu D."/>
            <person name="Xiang H."/>
            <person name="Feng X."/>
            <person name="Li S."/>
            <person name="Wang J."/>
            <person name="Zhang G."/>
            <person name="Kronforst M.R."/>
            <person name="Wang W."/>
        </authorList>
    </citation>
    <scope>NUCLEOTIDE SEQUENCE [LARGE SCALE GENOMIC DNA]</scope>
    <source>
        <strain evidence="2">Ya'a_city_454_Px</strain>
        <tissue evidence="2">Whole body</tissue>
    </source>
</reference>
<protein>
    <submittedName>
        <fullName evidence="2">Uncharacterized protein</fullName>
    </submittedName>
</protein>
<sequence length="69" mass="7644">MSMGNGHLHAVRNSVRPGALRRAVLARRRRPRRLPYAATYHTTSASAHVYRSTDEDGLQKTNSDVAAIT</sequence>
<evidence type="ECO:0000313" key="3">
    <source>
        <dbReference type="Proteomes" id="UP000053268"/>
    </source>
</evidence>
<name>A0A194Q649_PAPXU</name>
<evidence type="ECO:0000313" key="2">
    <source>
        <dbReference type="EMBL" id="KPJ01013.1"/>
    </source>
</evidence>
<dbReference type="EMBL" id="KQ459439">
    <property type="protein sequence ID" value="KPJ01013.1"/>
    <property type="molecule type" value="Genomic_DNA"/>
</dbReference>
<gene>
    <name evidence="2" type="ORF">RR46_05278</name>
</gene>